<dbReference type="SUPFAM" id="SSF53756">
    <property type="entry name" value="UDP-Glycosyltransferase/glycogen phosphorylase"/>
    <property type="match status" value="1"/>
</dbReference>
<proteinExistence type="predicted"/>
<dbReference type="InterPro" id="IPR028098">
    <property type="entry name" value="Glyco_trans_4-like_N"/>
</dbReference>
<organism evidence="3 4">
    <name type="scientific">Methylomonas albis</name>
    <dbReference type="NCBI Taxonomy" id="1854563"/>
    <lineage>
        <taxon>Bacteria</taxon>
        <taxon>Pseudomonadati</taxon>
        <taxon>Pseudomonadota</taxon>
        <taxon>Gammaproteobacteria</taxon>
        <taxon>Methylococcales</taxon>
        <taxon>Methylococcaceae</taxon>
        <taxon>Methylomonas</taxon>
    </lineage>
</organism>
<dbReference type="Gene3D" id="3.40.50.2000">
    <property type="entry name" value="Glycogen Phosphorylase B"/>
    <property type="match status" value="2"/>
</dbReference>
<feature type="domain" description="Glycosyltransferase subfamily 4-like N-terminal" evidence="2">
    <location>
        <begin position="65"/>
        <end position="177"/>
    </location>
</feature>
<feature type="domain" description="Glycosyl transferase family 1" evidence="1">
    <location>
        <begin position="189"/>
        <end position="339"/>
    </location>
</feature>
<dbReference type="PANTHER" id="PTHR45947:SF14">
    <property type="entry name" value="SLL1723 PROTEIN"/>
    <property type="match status" value="1"/>
</dbReference>
<accession>A0ABR9D5M9</accession>
<evidence type="ECO:0000313" key="4">
    <source>
        <dbReference type="Proteomes" id="UP000652176"/>
    </source>
</evidence>
<protein>
    <submittedName>
        <fullName evidence="3">Glycosyltransferase</fullName>
    </submittedName>
</protein>
<evidence type="ECO:0000259" key="2">
    <source>
        <dbReference type="Pfam" id="PF13439"/>
    </source>
</evidence>
<reference evidence="3 4" key="1">
    <citation type="submission" date="2020-09" db="EMBL/GenBank/DDBJ databases">
        <title>Methylomonas albis sp. nov. and Methylomonas fluvii sp. nov.: Two cold-adapted methanotrophs from the River Elbe and an amended description of Methylovulum psychrotolerans strain Eb1.</title>
        <authorList>
            <person name="Bussmann I.K."/>
            <person name="Klings K.-W."/>
            <person name="Warnstedt J."/>
            <person name="Hoppert M."/>
            <person name="Saborowski A."/>
            <person name="Horn F."/>
            <person name="Liebner S."/>
        </authorList>
    </citation>
    <scope>NUCLEOTIDE SEQUENCE [LARGE SCALE GENOMIC DNA]</scope>
    <source>
        <strain evidence="3 4">EbA</strain>
    </source>
</reference>
<name>A0ABR9D5M9_9GAMM</name>
<dbReference type="EMBL" id="JACXSS010000001">
    <property type="protein sequence ID" value="MBD9358414.1"/>
    <property type="molecule type" value="Genomic_DNA"/>
</dbReference>
<keyword evidence="4" id="KW-1185">Reference proteome</keyword>
<dbReference type="RefSeq" id="WP_192376632.1">
    <property type="nucleotide sequence ID" value="NZ_CAJHIV010000001.1"/>
</dbReference>
<comment type="caution">
    <text evidence="3">The sequence shown here is derived from an EMBL/GenBank/DDBJ whole genome shotgun (WGS) entry which is preliminary data.</text>
</comment>
<dbReference type="InterPro" id="IPR001296">
    <property type="entry name" value="Glyco_trans_1"/>
</dbReference>
<sequence length="375" mass="41688">MEKLIAIYRTVYLLPSEAFIPSQLSGLRHYIPVIWYRDATTTNPASLTGFNAVCLIGATSFWKKVVFTLFGLAKLAQIPQLVHAHFGPDAAMILPFVKRNKLPLVVTYHGFDAQQSRGAMLCSRKLSNILFLFREKGLIRYASRIIVVSEFLKNCLINKGYPADKLLVHYIGVDTEKFVPGINAKVAYRLINISRHVNWKGVDTILRALPALIVKYPGLHLIQIGSGSETETLKRLADELGVSNHIEWLGALSHDKVLAELGKASLYIHASRQDSKGQTEAFGIALIEAQACGLPVVATRSGGIPEAIIENETGLLFEENDYMSLAFQVDELFSNPDDLVLKAKKARQFVVNKFDIINCSAKLENIYDEILTKSD</sequence>
<dbReference type="Pfam" id="PF13439">
    <property type="entry name" value="Glyco_transf_4"/>
    <property type="match status" value="1"/>
</dbReference>
<dbReference type="InterPro" id="IPR050194">
    <property type="entry name" value="Glycosyltransferase_grp1"/>
</dbReference>
<dbReference type="Pfam" id="PF00534">
    <property type="entry name" value="Glycos_transf_1"/>
    <property type="match status" value="1"/>
</dbReference>
<evidence type="ECO:0000313" key="3">
    <source>
        <dbReference type="EMBL" id="MBD9358414.1"/>
    </source>
</evidence>
<evidence type="ECO:0000259" key="1">
    <source>
        <dbReference type="Pfam" id="PF00534"/>
    </source>
</evidence>
<dbReference type="PANTHER" id="PTHR45947">
    <property type="entry name" value="SULFOQUINOVOSYL TRANSFERASE SQD2"/>
    <property type="match status" value="1"/>
</dbReference>
<dbReference type="Proteomes" id="UP000652176">
    <property type="component" value="Unassembled WGS sequence"/>
</dbReference>
<gene>
    <name evidence="3" type="ORF">IE877_21475</name>
</gene>